<accession>A0A3S0ZNG2</accession>
<keyword evidence="1" id="KW-0472">Membrane</keyword>
<reference evidence="2 3" key="1">
    <citation type="submission" date="2019-01" db="EMBL/GenBank/DDBJ databases">
        <title>A draft genome assembly of the solar-powered sea slug Elysia chlorotica.</title>
        <authorList>
            <person name="Cai H."/>
            <person name="Li Q."/>
            <person name="Fang X."/>
            <person name="Li J."/>
            <person name="Curtis N.E."/>
            <person name="Altenburger A."/>
            <person name="Shibata T."/>
            <person name="Feng M."/>
            <person name="Maeda T."/>
            <person name="Schwartz J.A."/>
            <person name="Shigenobu S."/>
            <person name="Lundholm N."/>
            <person name="Nishiyama T."/>
            <person name="Yang H."/>
            <person name="Hasebe M."/>
            <person name="Li S."/>
            <person name="Pierce S.K."/>
            <person name="Wang J."/>
        </authorList>
    </citation>
    <scope>NUCLEOTIDE SEQUENCE [LARGE SCALE GENOMIC DNA]</scope>
    <source>
        <strain evidence="2">EC2010</strain>
        <tissue evidence="2">Whole organism of an adult</tissue>
    </source>
</reference>
<proteinExistence type="predicted"/>
<dbReference type="STRING" id="188477.A0A3S0ZNG2"/>
<keyword evidence="1" id="KW-0812">Transmembrane</keyword>
<comment type="caution">
    <text evidence="2">The sequence shown here is derived from an EMBL/GenBank/DDBJ whole genome shotgun (WGS) entry which is preliminary data.</text>
</comment>
<dbReference type="Proteomes" id="UP000271974">
    <property type="component" value="Unassembled WGS sequence"/>
</dbReference>
<dbReference type="AlphaFoldDB" id="A0A3S0ZNG2"/>
<evidence type="ECO:0000313" key="2">
    <source>
        <dbReference type="EMBL" id="RUS79039.1"/>
    </source>
</evidence>
<organism evidence="2 3">
    <name type="scientific">Elysia chlorotica</name>
    <name type="common">Eastern emerald elysia</name>
    <name type="synonym">Sea slug</name>
    <dbReference type="NCBI Taxonomy" id="188477"/>
    <lineage>
        <taxon>Eukaryota</taxon>
        <taxon>Metazoa</taxon>
        <taxon>Spiralia</taxon>
        <taxon>Lophotrochozoa</taxon>
        <taxon>Mollusca</taxon>
        <taxon>Gastropoda</taxon>
        <taxon>Heterobranchia</taxon>
        <taxon>Euthyneura</taxon>
        <taxon>Panpulmonata</taxon>
        <taxon>Sacoglossa</taxon>
        <taxon>Placobranchoidea</taxon>
        <taxon>Plakobranchidae</taxon>
        <taxon>Elysia</taxon>
    </lineage>
</organism>
<evidence type="ECO:0000313" key="3">
    <source>
        <dbReference type="Proteomes" id="UP000271974"/>
    </source>
</evidence>
<feature type="non-terminal residue" evidence="2">
    <location>
        <position position="148"/>
    </location>
</feature>
<evidence type="ECO:0000256" key="1">
    <source>
        <dbReference type="SAM" id="Phobius"/>
    </source>
</evidence>
<gene>
    <name evidence="2" type="ORF">EGW08_013196</name>
</gene>
<name>A0A3S0ZNG2_ELYCH</name>
<protein>
    <recommendedName>
        <fullName evidence="4">ABC-2 type transporter domain-containing protein</fullName>
    </recommendedName>
</protein>
<feature type="transmembrane region" description="Helical" evidence="1">
    <location>
        <begin position="23"/>
        <end position="42"/>
    </location>
</feature>
<keyword evidence="1" id="KW-1133">Transmembrane helix</keyword>
<dbReference type="OrthoDB" id="8061355at2759"/>
<dbReference type="EMBL" id="RQTK01000475">
    <property type="protein sequence ID" value="RUS79039.1"/>
    <property type="molecule type" value="Genomic_DNA"/>
</dbReference>
<sequence>MGFLLQLRLLLWKNFTLRKRQPARLVVELVWPLVLFLILVLVRSRPDIKQPRDECYFNPRAMPSAGVLPFLSSYVCNLQNGCRQSPNLAEDAPGFINTFNDTLIGEVVRDIERLLASNSDTMELTNVAQDIQLLGQVVDTLLNNTASL</sequence>
<evidence type="ECO:0008006" key="4">
    <source>
        <dbReference type="Google" id="ProtNLM"/>
    </source>
</evidence>
<keyword evidence="3" id="KW-1185">Reference proteome</keyword>